<dbReference type="RefSeq" id="WP_209809762.1">
    <property type="nucleotide sequence ID" value="NZ_JAGGKT010000003.1"/>
</dbReference>
<evidence type="ECO:0000313" key="3">
    <source>
        <dbReference type="EMBL" id="MBP1931682.1"/>
    </source>
</evidence>
<feature type="transmembrane region" description="Helical" evidence="1">
    <location>
        <begin position="357"/>
        <end position="377"/>
    </location>
</feature>
<keyword evidence="1" id="KW-0812">Transmembrane</keyword>
<gene>
    <name evidence="3" type="ORF">J2Z37_001683</name>
</gene>
<keyword evidence="1" id="KW-0472">Membrane</keyword>
<feature type="domain" description="Alpha-galactosidase NEW3" evidence="2">
    <location>
        <begin position="175"/>
        <end position="230"/>
    </location>
</feature>
<dbReference type="Proteomes" id="UP001519343">
    <property type="component" value="Unassembled WGS sequence"/>
</dbReference>
<dbReference type="InterPro" id="IPR018905">
    <property type="entry name" value="A-galactase_NEW3"/>
</dbReference>
<keyword evidence="4" id="KW-1185">Reference proteome</keyword>
<dbReference type="PANTHER" id="PTHR39198">
    <property type="entry name" value="HYPOTHETICAL MEMBRANE PROTEIN, CONSERVED"/>
    <property type="match status" value="1"/>
</dbReference>
<dbReference type="Gene3D" id="2.60.40.10">
    <property type="entry name" value="Immunoglobulins"/>
    <property type="match status" value="2"/>
</dbReference>
<dbReference type="InterPro" id="IPR013783">
    <property type="entry name" value="Ig-like_fold"/>
</dbReference>
<organism evidence="3 4">
    <name type="scientific">Ammoniphilus resinae</name>
    <dbReference type="NCBI Taxonomy" id="861532"/>
    <lineage>
        <taxon>Bacteria</taxon>
        <taxon>Bacillati</taxon>
        <taxon>Bacillota</taxon>
        <taxon>Bacilli</taxon>
        <taxon>Bacillales</taxon>
        <taxon>Paenibacillaceae</taxon>
        <taxon>Aneurinibacillus group</taxon>
        <taxon>Ammoniphilus</taxon>
    </lineage>
</organism>
<evidence type="ECO:0000259" key="2">
    <source>
        <dbReference type="Pfam" id="PF10633"/>
    </source>
</evidence>
<name>A0ABS4GN19_9BACL</name>
<comment type="caution">
    <text evidence="3">The sequence shown here is derived from an EMBL/GenBank/DDBJ whole genome shotgun (WGS) entry which is preliminary data.</text>
</comment>
<evidence type="ECO:0000256" key="1">
    <source>
        <dbReference type="SAM" id="Phobius"/>
    </source>
</evidence>
<keyword evidence="1" id="KW-1133">Transmembrane helix</keyword>
<evidence type="ECO:0000313" key="4">
    <source>
        <dbReference type="Proteomes" id="UP001519343"/>
    </source>
</evidence>
<dbReference type="PANTHER" id="PTHR39198:SF1">
    <property type="entry name" value="ALPHA-GALACTOSIDASE NEW3 DOMAIN-CONTAINING PROTEIN"/>
    <property type="match status" value="1"/>
</dbReference>
<sequence>MSIIRSKSIHFLITFLLLGLFIMPTTKAAEGVILFSPYTDISVTPGESIHYSIDVINNSGSVQDLELAVEGLSNQWKHELTAGGWKIQRIAVKPDDSQTVSLDVDVPLEVEKGTYNFHLIAPGKTSLPFTVHITEEGTFKTEFTSEQPNMEGPSTGAFNFETTLRNRTVENQLYSLTADAPKGWDIQFKVDSKRVTSVNVEANSTKDVDVEIVPPENVKAGSYKIPLKAATNSTSAQTELEVVITGTYDLKLSTPSGLLSTDVTAGDERKLQVEVTNTGSANLRDIELKSEAPVNWEVTFEPKKIDAIEAGKSAEVTATIKADQKAIAGDYVVNMTAETAEASSDAGFRVAVKTSLLWGWVGILIILGVIGGMYYLFKKYGRR</sequence>
<dbReference type="Pfam" id="PF10633">
    <property type="entry name" value="NPCBM_assoc"/>
    <property type="match status" value="2"/>
</dbReference>
<protein>
    <submittedName>
        <fullName evidence="3">Membrane protein</fullName>
    </submittedName>
</protein>
<accession>A0ABS4GN19</accession>
<proteinExistence type="predicted"/>
<feature type="domain" description="Alpha-galactosidase NEW3" evidence="2">
    <location>
        <begin position="263"/>
        <end position="338"/>
    </location>
</feature>
<dbReference type="EMBL" id="JAGGKT010000003">
    <property type="protein sequence ID" value="MBP1931682.1"/>
    <property type="molecule type" value="Genomic_DNA"/>
</dbReference>
<reference evidence="3 4" key="1">
    <citation type="submission" date="2021-03" db="EMBL/GenBank/DDBJ databases">
        <title>Genomic Encyclopedia of Type Strains, Phase IV (KMG-IV): sequencing the most valuable type-strain genomes for metagenomic binning, comparative biology and taxonomic classification.</title>
        <authorList>
            <person name="Goeker M."/>
        </authorList>
    </citation>
    <scope>NUCLEOTIDE SEQUENCE [LARGE SCALE GENOMIC DNA]</scope>
    <source>
        <strain evidence="3 4">DSM 24738</strain>
    </source>
</reference>